<dbReference type="Proteomes" id="UP001501231">
    <property type="component" value="Unassembled WGS sequence"/>
</dbReference>
<reference evidence="3" key="1">
    <citation type="journal article" date="2019" name="Int. J. Syst. Evol. Microbiol.">
        <title>The Global Catalogue of Microorganisms (GCM) 10K type strain sequencing project: providing services to taxonomists for standard genome sequencing and annotation.</title>
        <authorList>
            <consortium name="The Broad Institute Genomics Platform"/>
            <consortium name="The Broad Institute Genome Sequencing Center for Infectious Disease"/>
            <person name="Wu L."/>
            <person name="Ma J."/>
        </authorList>
    </citation>
    <scope>NUCLEOTIDE SEQUENCE [LARGE SCALE GENOMIC DNA]</scope>
    <source>
        <strain evidence="3">JCM 3325</strain>
    </source>
</reference>
<feature type="transmembrane region" description="Helical" evidence="1">
    <location>
        <begin position="134"/>
        <end position="152"/>
    </location>
</feature>
<feature type="transmembrane region" description="Helical" evidence="1">
    <location>
        <begin position="12"/>
        <end position="32"/>
    </location>
</feature>
<evidence type="ECO:0000313" key="3">
    <source>
        <dbReference type="Proteomes" id="UP001501231"/>
    </source>
</evidence>
<protein>
    <recommendedName>
        <fullName evidence="4">Metal transporter</fullName>
    </recommendedName>
</protein>
<comment type="caution">
    <text evidence="2">The sequence shown here is derived from an EMBL/GenBank/DDBJ whole genome shotgun (WGS) entry which is preliminary data.</text>
</comment>
<name>A0ABP5WTU6_9ACTN</name>
<evidence type="ECO:0000256" key="1">
    <source>
        <dbReference type="SAM" id="Phobius"/>
    </source>
</evidence>
<sequence>MERPRGPGGTLVNIGLGAVFALGIAFTAYMLIDSWGKAYWIFTTAIAVVMGALALLRERQRLWTAAAGVAVTAAAVVAALVAELPQEPSPMAALALAVLVGSSIRTLPVWPAVAIAGGGAGVAALAWASGPTGVAAMTTMLVVGGLIAGPVLRAFAPGPRSGVPAGESVTWPP</sequence>
<feature type="transmembrane region" description="Helical" evidence="1">
    <location>
        <begin position="63"/>
        <end position="82"/>
    </location>
</feature>
<dbReference type="EMBL" id="BAAARW010000020">
    <property type="protein sequence ID" value="GAA2433434.1"/>
    <property type="molecule type" value="Genomic_DNA"/>
</dbReference>
<accession>A0ABP5WTU6</accession>
<keyword evidence="1" id="KW-0812">Transmembrane</keyword>
<keyword evidence="1" id="KW-0472">Membrane</keyword>
<feature type="transmembrane region" description="Helical" evidence="1">
    <location>
        <begin position="38"/>
        <end position="56"/>
    </location>
</feature>
<proteinExistence type="predicted"/>
<feature type="transmembrane region" description="Helical" evidence="1">
    <location>
        <begin position="109"/>
        <end position="128"/>
    </location>
</feature>
<evidence type="ECO:0000313" key="2">
    <source>
        <dbReference type="EMBL" id="GAA2433434.1"/>
    </source>
</evidence>
<keyword evidence="3" id="KW-1185">Reference proteome</keyword>
<evidence type="ECO:0008006" key="4">
    <source>
        <dbReference type="Google" id="ProtNLM"/>
    </source>
</evidence>
<gene>
    <name evidence="2" type="ORF">GCM10010191_54520</name>
</gene>
<keyword evidence="1" id="KW-1133">Transmembrane helix</keyword>
<organism evidence="2 3">
    <name type="scientific">Actinomadura vinacea</name>
    <dbReference type="NCBI Taxonomy" id="115336"/>
    <lineage>
        <taxon>Bacteria</taxon>
        <taxon>Bacillati</taxon>
        <taxon>Actinomycetota</taxon>
        <taxon>Actinomycetes</taxon>
        <taxon>Streptosporangiales</taxon>
        <taxon>Thermomonosporaceae</taxon>
        <taxon>Actinomadura</taxon>
    </lineage>
</organism>